<gene>
    <name evidence="3" type="ORF">MEDL_25846</name>
</gene>
<comment type="caution">
    <text evidence="3">The sequence shown here is derived from an EMBL/GenBank/DDBJ whole genome shotgun (WGS) entry which is preliminary data.</text>
</comment>
<dbReference type="CDD" id="cd00063">
    <property type="entry name" value="FN3"/>
    <property type="match status" value="1"/>
</dbReference>
<evidence type="ECO:0000259" key="2">
    <source>
        <dbReference type="PROSITE" id="PS50853"/>
    </source>
</evidence>
<organism evidence="3 4">
    <name type="scientific">Mytilus edulis</name>
    <name type="common">Blue mussel</name>
    <dbReference type="NCBI Taxonomy" id="6550"/>
    <lineage>
        <taxon>Eukaryota</taxon>
        <taxon>Metazoa</taxon>
        <taxon>Spiralia</taxon>
        <taxon>Lophotrochozoa</taxon>
        <taxon>Mollusca</taxon>
        <taxon>Bivalvia</taxon>
        <taxon>Autobranchia</taxon>
        <taxon>Pteriomorphia</taxon>
        <taxon>Mytilida</taxon>
        <taxon>Mytiloidea</taxon>
        <taxon>Mytilidae</taxon>
        <taxon>Mytilinae</taxon>
        <taxon>Mytilus</taxon>
    </lineage>
</organism>
<dbReference type="SUPFAM" id="SSF49265">
    <property type="entry name" value="Fibronectin type III"/>
    <property type="match status" value="1"/>
</dbReference>
<feature type="domain" description="Fibronectin type-III" evidence="2">
    <location>
        <begin position="138"/>
        <end position="232"/>
    </location>
</feature>
<dbReference type="InterPro" id="IPR003961">
    <property type="entry name" value="FN3_dom"/>
</dbReference>
<dbReference type="InterPro" id="IPR013783">
    <property type="entry name" value="Ig-like_fold"/>
</dbReference>
<dbReference type="SMART" id="SM00060">
    <property type="entry name" value="FN3"/>
    <property type="match status" value="1"/>
</dbReference>
<dbReference type="InterPro" id="IPR036116">
    <property type="entry name" value="FN3_sf"/>
</dbReference>
<dbReference type="Proteomes" id="UP000683360">
    <property type="component" value="Unassembled WGS sequence"/>
</dbReference>
<dbReference type="AlphaFoldDB" id="A0A8S3RTQ5"/>
<reference evidence="3" key="1">
    <citation type="submission" date="2021-03" db="EMBL/GenBank/DDBJ databases">
        <authorList>
            <person name="Bekaert M."/>
        </authorList>
    </citation>
    <scope>NUCLEOTIDE SEQUENCE</scope>
</reference>
<protein>
    <recommendedName>
        <fullName evidence="2">Fibronectin type-III domain-containing protein</fullName>
    </recommendedName>
</protein>
<dbReference type="PROSITE" id="PS50853">
    <property type="entry name" value="FN3"/>
    <property type="match status" value="1"/>
</dbReference>
<accession>A0A8S3RTQ5</accession>
<feature type="region of interest" description="Disordered" evidence="1">
    <location>
        <begin position="36"/>
        <end position="67"/>
    </location>
</feature>
<dbReference type="OrthoDB" id="6072251at2759"/>
<dbReference type="Pfam" id="PF00041">
    <property type="entry name" value="fn3"/>
    <property type="match status" value="1"/>
</dbReference>
<proteinExistence type="predicted"/>
<sequence>MNFLRQGTQYAASWFRWPKNNDNDTATGPIKDVILEENNKKPPEASADIKKTPQKSQKLRDDSNTPALEQANKFKNTIQKDVGTDAEDETSSDAIDVKTICSEFESSQNDGRKIANVVRTTQDTRNAKSLGRKEKSCIPDKLNLIKASSSEITLRWDAPPAEYKISYYEIRYRESTEQTSRWNIFETDDNRTTATIIDLKAGAEFEVKVRAVDINGEEGPYHPSIKVATIESLANKVRMRATLHSDGCPSVYLLPMKHEKMFDNKTAKARKFVLGKTNVSCVPEKTVLIIGASKSGKSLTIDGMVNYILGVSWNEDYRFSLAQELSGENITDTDDKKVAENMLILATFRDGEEPQVTEALNAAHVPYKDVFKFMICSYALDFLTEVKRVIYKMADYNLGKETVPESFYTSLTSSFARICQLTPVPGLLYKTKLQIDTVEVTSIPDLVLEKKKNITSASSVVSIIEVKKAVITKAEENKEDKDDKKSKADIQHWLSEKVLGQHGGELLLAWNSVETEYVPGMIAVGTKIYFTLLHISLNHVRTLGPGVADMKEVDKHRATIYYSESKDILVKDDRNSLIQSIMRLNN</sequence>
<dbReference type="EMBL" id="CAJPWZ010001277">
    <property type="protein sequence ID" value="CAG2211831.1"/>
    <property type="molecule type" value="Genomic_DNA"/>
</dbReference>
<evidence type="ECO:0000256" key="1">
    <source>
        <dbReference type="SAM" id="MobiDB-lite"/>
    </source>
</evidence>
<name>A0A8S3RTQ5_MYTED</name>
<evidence type="ECO:0000313" key="4">
    <source>
        <dbReference type="Proteomes" id="UP000683360"/>
    </source>
</evidence>
<dbReference type="Gene3D" id="2.60.40.10">
    <property type="entry name" value="Immunoglobulins"/>
    <property type="match status" value="1"/>
</dbReference>
<evidence type="ECO:0000313" key="3">
    <source>
        <dbReference type="EMBL" id="CAG2211831.1"/>
    </source>
</evidence>
<feature type="compositionally biased region" description="Basic and acidic residues" evidence="1">
    <location>
        <begin position="36"/>
        <end position="51"/>
    </location>
</feature>
<keyword evidence="4" id="KW-1185">Reference proteome</keyword>